<gene>
    <name evidence="1" type="ORF">EHSB41UT_03535</name>
</gene>
<evidence type="ECO:0000313" key="2">
    <source>
        <dbReference type="Proteomes" id="UP000196573"/>
    </source>
</evidence>
<dbReference type="InterPro" id="IPR009383">
    <property type="entry name" value="DUF1040"/>
</dbReference>
<dbReference type="InterPro" id="IPR038134">
    <property type="entry name" value="YihD_sf"/>
</dbReference>
<organism evidence="1 2">
    <name type="scientific">Parendozoicomonas haliclonae</name>
    <dbReference type="NCBI Taxonomy" id="1960125"/>
    <lineage>
        <taxon>Bacteria</taxon>
        <taxon>Pseudomonadati</taxon>
        <taxon>Pseudomonadota</taxon>
        <taxon>Gammaproteobacteria</taxon>
        <taxon>Oceanospirillales</taxon>
        <taxon>Endozoicomonadaceae</taxon>
        <taxon>Parendozoicomonas</taxon>
    </lineage>
</organism>
<dbReference type="AlphaFoldDB" id="A0A1X7ANU1"/>
<evidence type="ECO:0000313" key="1">
    <source>
        <dbReference type="EMBL" id="SMA49749.1"/>
    </source>
</evidence>
<protein>
    <recommendedName>
        <fullName evidence="3">DUF1040 family protein</fullName>
    </recommendedName>
</protein>
<proteinExistence type="predicted"/>
<accession>A0A1X7ANU1</accession>
<dbReference type="RefSeq" id="WP_415837462.1">
    <property type="nucleotide sequence ID" value="NZ_CBCSCN010000010.1"/>
</dbReference>
<reference evidence="1 2" key="1">
    <citation type="submission" date="2017-03" db="EMBL/GenBank/DDBJ databases">
        <authorList>
            <person name="Afonso C.L."/>
            <person name="Miller P.J."/>
            <person name="Scott M.A."/>
            <person name="Spackman E."/>
            <person name="Goraichik I."/>
            <person name="Dimitrov K.M."/>
            <person name="Suarez D.L."/>
            <person name="Swayne D.E."/>
        </authorList>
    </citation>
    <scope>NUCLEOTIDE SEQUENCE [LARGE SCALE GENOMIC DNA]</scope>
    <source>
        <strain evidence="1">SB41UT1</strain>
    </source>
</reference>
<evidence type="ECO:0008006" key="3">
    <source>
        <dbReference type="Google" id="ProtNLM"/>
    </source>
</evidence>
<dbReference type="Gene3D" id="1.10.1580.20">
    <property type="entry name" value="Protein of unknown function DUF1040"/>
    <property type="match status" value="1"/>
</dbReference>
<name>A0A1X7ANU1_9GAMM</name>
<keyword evidence="2" id="KW-1185">Reference proteome</keyword>
<sequence>MIRIIYMSTCHKITELFELLGPEWNKDGHLNLVDFLQVLADEAGHKGDLSTLTDDILIYHLKMRGKDKDAMIPGIAKDCVDDFKTALLKARGINL</sequence>
<dbReference type="Pfam" id="PF06288">
    <property type="entry name" value="DUF1040"/>
    <property type="match status" value="1"/>
</dbReference>
<dbReference type="EMBL" id="FWPT01000008">
    <property type="protein sequence ID" value="SMA49749.1"/>
    <property type="molecule type" value="Genomic_DNA"/>
</dbReference>
<dbReference type="Proteomes" id="UP000196573">
    <property type="component" value="Unassembled WGS sequence"/>
</dbReference>